<dbReference type="Proteomes" id="UP000671914">
    <property type="component" value="Chromosome"/>
</dbReference>
<name>A0A975FLU3_9MICO</name>
<organism evidence="1 2">
    <name type="scientific">Agromyces archimandritae</name>
    <dbReference type="NCBI Taxonomy" id="2781962"/>
    <lineage>
        <taxon>Bacteria</taxon>
        <taxon>Bacillati</taxon>
        <taxon>Actinomycetota</taxon>
        <taxon>Actinomycetes</taxon>
        <taxon>Micrococcales</taxon>
        <taxon>Microbacteriaceae</taxon>
        <taxon>Agromyces</taxon>
    </lineage>
</organism>
<dbReference type="EMBL" id="CP071696">
    <property type="protein sequence ID" value="QTX03346.1"/>
    <property type="molecule type" value="Genomic_DNA"/>
</dbReference>
<evidence type="ECO:0000313" key="2">
    <source>
        <dbReference type="Proteomes" id="UP000671914"/>
    </source>
</evidence>
<dbReference type="KEGG" id="aarc:G127AT_08095"/>
<protein>
    <submittedName>
        <fullName evidence="1">Uncharacterized protein</fullName>
    </submittedName>
</protein>
<proteinExistence type="predicted"/>
<gene>
    <name evidence="1" type="ORF">G127AT_08095</name>
</gene>
<evidence type="ECO:0000313" key="1">
    <source>
        <dbReference type="EMBL" id="QTX03346.1"/>
    </source>
</evidence>
<keyword evidence="2" id="KW-1185">Reference proteome</keyword>
<accession>A0A975FLU3</accession>
<sequence>MATSDQEDNMPQNSWRVICGAGILALCGTLSGCAALPEHQSSVPRATSAEDFQQRLAACMDARGWSSTPGADGTAEFEVPLEQESAFTEDNDACTVEAGGGEVELSDADYERLYEAVVELRECLNEEGFEIPEPPSFHEFRDGSGEWTPYTMIDQEELFTRLDELNEACPMPFI</sequence>
<dbReference type="RefSeq" id="WP_210895833.1">
    <property type="nucleotide sequence ID" value="NZ_CP071696.1"/>
</dbReference>
<reference evidence="1" key="1">
    <citation type="submission" date="2021-03" db="EMBL/GenBank/DDBJ databases">
        <title>Agromyces archimandritus sp. nov., isolated from the cockroach Archimandrita tessellata.</title>
        <authorList>
            <person name="Guzman J."/>
            <person name="Ortuzar M."/>
            <person name="Poehlein A."/>
            <person name="Daniel R."/>
            <person name="Trujillo M."/>
            <person name="Vilcinskas A."/>
        </authorList>
    </citation>
    <scope>NUCLEOTIDE SEQUENCE</scope>
    <source>
        <strain evidence="1">G127AT</strain>
    </source>
</reference>
<dbReference type="AlphaFoldDB" id="A0A975FLU3"/>